<protein>
    <recommendedName>
        <fullName evidence="1">(S)-ureidoglycine aminohydrolase cupin domain-containing protein</fullName>
    </recommendedName>
</protein>
<gene>
    <name evidence="2" type="ORF">ATM17_03105</name>
</gene>
<dbReference type="SUPFAM" id="SSF51182">
    <property type="entry name" value="RmlC-like cupins"/>
    <property type="match status" value="1"/>
</dbReference>
<dbReference type="PANTHER" id="PTHR40943:SF1">
    <property type="entry name" value="CYTOPLASMIC PROTEIN"/>
    <property type="match status" value="1"/>
</dbReference>
<dbReference type="Gene3D" id="2.60.120.10">
    <property type="entry name" value="Jelly Rolls"/>
    <property type="match status" value="1"/>
</dbReference>
<dbReference type="RefSeq" id="WP_054724832.1">
    <property type="nucleotide sequence ID" value="NZ_CP009429.1"/>
</dbReference>
<evidence type="ECO:0000313" key="3">
    <source>
        <dbReference type="Proteomes" id="UP000076088"/>
    </source>
</evidence>
<accession>A0AAC9AU58</accession>
<dbReference type="Proteomes" id="UP000076088">
    <property type="component" value="Chromosome"/>
</dbReference>
<organism evidence="2 3">
    <name type="scientific">Sphingopyxis macrogoltabida</name>
    <name type="common">Sphingomonas macrogoltabidus</name>
    <dbReference type="NCBI Taxonomy" id="33050"/>
    <lineage>
        <taxon>Bacteria</taxon>
        <taxon>Pseudomonadati</taxon>
        <taxon>Pseudomonadota</taxon>
        <taxon>Alphaproteobacteria</taxon>
        <taxon>Sphingomonadales</taxon>
        <taxon>Sphingomonadaceae</taxon>
        <taxon>Sphingopyxis</taxon>
    </lineage>
</organism>
<evidence type="ECO:0000313" key="2">
    <source>
        <dbReference type="EMBL" id="AMU88039.1"/>
    </source>
</evidence>
<sequence length="144" mass="15080">MVGKAIVAVPNAPKEGKMDTNRTTAPHKLVPLDPAVAIDGLHPLPDPEGAVVQGGARSFYRSADGQIDVGVWQGSAGRVAIAAYPSDELWHIVSGKVYFVSETGEAQSFGAGDCFVLPKGYSGTAEFSDNFRKVYAMSPALGTV</sequence>
<dbReference type="InterPro" id="IPR011051">
    <property type="entry name" value="RmlC_Cupin_sf"/>
</dbReference>
<keyword evidence="3" id="KW-1185">Reference proteome</keyword>
<name>A0AAC9AU58_SPHMC</name>
<reference evidence="3" key="1">
    <citation type="submission" date="2015-11" db="EMBL/GenBank/DDBJ databases">
        <title>Complete genome sequence of a polyethylene-glycol degrader Sphingopyxis macrogoltabida 203N (NBRC 111659).</title>
        <authorList>
            <person name="Yoshiyuki O."/>
            <person name="Shouta N."/>
            <person name="Nagata Y."/>
            <person name="Numata M."/>
            <person name="Tsuchikane K."/>
            <person name="Hosoyama A."/>
            <person name="Yamazoe A."/>
            <person name="Tsuda M."/>
            <person name="Fujita N."/>
            <person name="Kawai F."/>
        </authorList>
    </citation>
    <scope>NUCLEOTIDE SEQUENCE [LARGE SCALE GENOMIC DNA]</scope>
    <source>
        <strain evidence="3">203N</strain>
    </source>
</reference>
<dbReference type="InterPro" id="IPR014710">
    <property type="entry name" value="RmlC-like_jellyroll"/>
</dbReference>
<dbReference type="Pfam" id="PF05899">
    <property type="entry name" value="Cupin_3"/>
    <property type="match status" value="1"/>
</dbReference>
<feature type="domain" description="(S)-ureidoglycine aminohydrolase cupin" evidence="1">
    <location>
        <begin position="62"/>
        <end position="135"/>
    </location>
</feature>
<proteinExistence type="predicted"/>
<reference evidence="2 3" key="2">
    <citation type="journal article" date="2016" name="Genome Announc.">
        <title>Complete Genome Sequence of Sphingopyxis macrogoltabida Strain 203N (NBRC 111659), a Polyethylene Glycol Degrader.</title>
        <authorList>
            <person name="Ohtsubo Y."/>
            <person name="Nonoyama S."/>
            <person name="Nagata Y."/>
            <person name="Numata M."/>
            <person name="Tsuchikane K."/>
            <person name="Hosoyama A."/>
            <person name="Yamazoe A."/>
            <person name="Tsuda M."/>
            <person name="Fujita N."/>
            <person name="Kawai F."/>
        </authorList>
    </citation>
    <scope>NUCLEOTIDE SEQUENCE [LARGE SCALE GENOMIC DNA]</scope>
    <source>
        <strain evidence="2 3">203N</strain>
    </source>
</reference>
<dbReference type="AlphaFoldDB" id="A0AAC9AU58"/>
<evidence type="ECO:0000259" key="1">
    <source>
        <dbReference type="Pfam" id="PF05899"/>
    </source>
</evidence>
<dbReference type="InterPro" id="IPR008579">
    <property type="entry name" value="UGlyAH_Cupin_dom"/>
</dbReference>
<dbReference type="KEGG" id="smaz:LH19_03135"/>
<dbReference type="PANTHER" id="PTHR40943">
    <property type="entry name" value="CYTOPLASMIC PROTEIN-RELATED"/>
    <property type="match status" value="1"/>
</dbReference>
<dbReference type="EMBL" id="CP013344">
    <property type="protein sequence ID" value="AMU88039.1"/>
    <property type="molecule type" value="Genomic_DNA"/>
</dbReference>